<dbReference type="InterPro" id="IPR005770">
    <property type="entry name" value="PhnD"/>
</dbReference>
<accession>U5DQA2</accession>
<dbReference type="RefSeq" id="WP_022606224.1">
    <property type="nucleotide sequence ID" value="NZ_ASSJ01000040.1"/>
</dbReference>
<keyword evidence="4" id="KW-1185">Reference proteome</keyword>
<keyword evidence="2" id="KW-0732">Signal</keyword>
<dbReference type="Proteomes" id="UP000016960">
    <property type="component" value="Unassembled WGS sequence"/>
</dbReference>
<organism evidence="3 4">
    <name type="scientific">Rubidibacter lacunae KORDI 51-2</name>
    <dbReference type="NCBI Taxonomy" id="582515"/>
    <lineage>
        <taxon>Bacteria</taxon>
        <taxon>Bacillati</taxon>
        <taxon>Cyanobacteriota</taxon>
        <taxon>Cyanophyceae</taxon>
        <taxon>Oscillatoriophycideae</taxon>
        <taxon>Chroococcales</taxon>
        <taxon>Aphanothecaceae</taxon>
        <taxon>Rubidibacter</taxon>
    </lineage>
</organism>
<dbReference type="STRING" id="582515.KR51_00015370"/>
<dbReference type="GO" id="GO:0043190">
    <property type="term" value="C:ATP-binding cassette (ABC) transporter complex"/>
    <property type="evidence" value="ECO:0007669"/>
    <property type="project" value="InterPro"/>
</dbReference>
<dbReference type="EMBL" id="ASSJ01000040">
    <property type="protein sequence ID" value="ERN41870.1"/>
    <property type="molecule type" value="Genomic_DNA"/>
</dbReference>
<comment type="caution">
    <text evidence="3">The sequence shown here is derived from an EMBL/GenBank/DDBJ whole genome shotgun (WGS) entry which is preliminary data.</text>
</comment>
<dbReference type="InParanoid" id="U5DQA2"/>
<dbReference type="SUPFAM" id="SSF53850">
    <property type="entry name" value="Periplasmic binding protein-like II"/>
    <property type="match status" value="1"/>
</dbReference>
<name>U5DQA2_9CHRO</name>
<evidence type="ECO:0000313" key="3">
    <source>
        <dbReference type="EMBL" id="ERN41870.1"/>
    </source>
</evidence>
<dbReference type="NCBIfam" id="TIGR01098">
    <property type="entry name" value="3A0109s03R"/>
    <property type="match status" value="1"/>
</dbReference>
<comment type="similarity">
    <text evidence="1">Belongs to the phosphate/phosphite/phosphonate binding protein family.</text>
</comment>
<reference evidence="3 4" key="1">
    <citation type="submission" date="2013-05" db="EMBL/GenBank/DDBJ databases">
        <title>Draft genome sequence of Rubidibacter lacunae KORDI 51-2.</title>
        <authorList>
            <person name="Choi D.H."/>
            <person name="Noh J.H."/>
            <person name="Kwon K.-K."/>
            <person name="Lee J.-H."/>
            <person name="Ryu J.-Y."/>
        </authorList>
    </citation>
    <scope>NUCLEOTIDE SEQUENCE [LARGE SCALE GENOMIC DNA]</scope>
    <source>
        <strain evidence="3 4">KORDI 51-2</strain>
    </source>
</reference>
<dbReference type="CDD" id="cd13572">
    <property type="entry name" value="PBP2_PnhD_2"/>
    <property type="match status" value="1"/>
</dbReference>
<protein>
    <submittedName>
        <fullName evidence="3">Phosphate/phosphite/phosphonate ABC transporter, periplasmic binding protein</fullName>
    </submittedName>
</protein>
<evidence type="ECO:0000256" key="1">
    <source>
        <dbReference type="ARBA" id="ARBA00007162"/>
    </source>
</evidence>
<dbReference type="Pfam" id="PF12974">
    <property type="entry name" value="Phosphonate-bd"/>
    <property type="match status" value="1"/>
</dbReference>
<dbReference type="eggNOG" id="COG3221">
    <property type="taxonomic scope" value="Bacteria"/>
</dbReference>
<dbReference type="PANTHER" id="PTHR35841:SF1">
    <property type="entry name" value="PHOSPHONATES-BINDING PERIPLASMIC PROTEIN"/>
    <property type="match status" value="1"/>
</dbReference>
<dbReference type="GO" id="GO:0055085">
    <property type="term" value="P:transmembrane transport"/>
    <property type="evidence" value="ECO:0007669"/>
    <property type="project" value="InterPro"/>
</dbReference>
<dbReference type="PANTHER" id="PTHR35841">
    <property type="entry name" value="PHOSPHONATES-BINDING PERIPLASMIC PROTEIN"/>
    <property type="match status" value="1"/>
</dbReference>
<sequence length="312" mass="33091">MVGISFKHRIIGFCLSGLIGLVGCNNPSSTTNQGEKTAGQNTAALESVGDNPKKLIVALLPDENAASIIQDNEGLVYHLETELGKDIELVVTTDYSSMIEAASNGRLDLAYFGPLSYVLAKTKSDIEPFAARLKGGSTTYTSIVIGNAEAGIDEFEDIKGTTVAFGDPASTSSRLFPELTLAEAGLISGEDYEAVFLGAHDAVALAVQNGNAQAGGLSRPIFDSLVEKGSVDPTKVTIIAESAPIPQYPWTMRTDLSSELKENIRVTFLELNDESVLKPFKADGFAEVSDTDYDGIRQAGTTLGLDLGEFVQ</sequence>
<gene>
    <name evidence="3" type="ORF">KR51_00015370</name>
</gene>
<dbReference type="OrthoDB" id="9781943at2"/>
<dbReference type="AlphaFoldDB" id="U5DQA2"/>
<evidence type="ECO:0000313" key="4">
    <source>
        <dbReference type="Proteomes" id="UP000016960"/>
    </source>
</evidence>
<dbReference type="PATRIC" id="fig|582515.4.peg.1734"/>
<proteinExistence type="inferred from homology"/>
<evidence type="ECO:0000256" key="2">
    <source>
        <dbReference type="ARBA" id="ARBA00022729"/>
    </source>
</evidence>
<dbReference type="PROSITE" id="PS51257">
    <property type="entry name" value="PROKAR_LIPOPROTEIN"/>
    <property type="match status" value="1"/>
</dbReference>
<dbReference type="Gene3D" id="3.40.190.10">
    <property type="entry name" value="Periplasmic binding protein-like II"/>
    <property type="match status" value="2"/>
</dbReference>